<comment type="caution">
    <text evidence="2">The sequence shown here is derived from an EMBL/GenBank/DDBJ whole genome shotgun (WGS) entry which is preliminary data.</text>
</comment>
<evidence type="ECO:0000256" key="1">
    <source>
        <dbReference type="SAM" id="MobiDB-lite"/>
    </source>
</evidence>
<name>A0A226WVU5_CABSO</name>
<accession>A0A226WVU5</accession>
<feature type="compositionally biased region" description="Polar residues" evidence="1">
    <location>
        <begin position="1"/>
        <end position="10"/>
    </location>
</feature>
<dbReference type="EMBL" id="MTHB01000184">
    <property type="protein sequence ID" value="OXC75316.1"/>
    <property type="molecule type" value="Genomic_DNA"/>
</dbReference>
<dbReference type="Proteomes" id="UP000214720">
    <property type="component" value="Unassembled WGS sequence"/>
</dbReference>
<organism evidence="2 3">
    <name type="scientific">Caballeronia sordidicola</name>
    <name type="common">Burkholderia sordidicola</name>
    <dbReference type="NCBI Taxonomy" id="196367"/>
    <lineage>
        <taxon>Bacteria</taxon>
        <taxon>Pseudomonadati</taxon>
        <taxon>Pseudomonadota</taxon>
        <taxon>Betaproteobacteria</taxon>
        <taxon>Burkholderiales</taxon>
        <taxon>Burkholderiaceae</taxon>
        <taxon>Caballeronia</taxon>
    </lineage>
</organism>
<evidence type="ECO:0000313" key="3">
    <source>
        <dbReference type="Proteomes" id="UP000214720"/>
    </source>
</evidence>
<proteinExistence type="predicted"/>
<feature type="region of interest" description="Disordered" evidence="1">
    <location>
        <begin position="1"/>
        <end position="22"/>
    </location>
</feature>
<dbReference type="AlphaFoldDB" id="A0A226WVU5"/>
<gene>
    <name evidence="2" type="ORF">BSU04_27460</name>
</gene>
<feature type="compositionally biased region" description="Basic and acidic residues" evidence="1">
    <location>
        <begin position="13"/>
        <end position="22"/>
    </location>
</feature>
<sequence length="43" mass="4788">MHSTHYTAANESDVAHTHEVLHGQEDQLFLDAGYTGCTSTKRK</sequence>
<reference evidence="3" key="1">
    <citation type="submission" date="2017-01" db="EMBL/GenBank/DDBJ databases">
        <title>Genome Analysis of Deinococcus marmoris KOPRI26562.</title>
        <authorList>
            <person name="Kim J.H."/>
            <person name="Oh H.-M."/>
        </authorList>
    </citation>
    <scope>NUCLEOTIDE SEQUENCE [LARGE SCALE GENOMIC DNA]</scope>
    <source>
        <strain evidence="3">PAMC 26633</strain>
    </source>
</reference>
<protein>
    <submittedName>
        <fullName evidence="2">Mobile element protein</fullName>
    </submittedName>
</protein>
<evidence type="ECO:0000313" key="2">
    <source>
        <dbReference type="EMBL" id="OXC75316.1"/>
    </source>
</evidence>